<comment type="caution">
    <text evidence="2">The sequence shown here is derived from an EMBL/GenBank/DDBJ whole genome shotgun (WGS) entry which is preliminary data.</text>
</comment>
<feature type="compositionally biased region" description="Polar residues" evidence="1">
    <location>
        <begin position="1"/>
        <end position="10"/>
    </location>
</feature>
<keyword evidence="3" id="KW-1185">Reference proteome</keyword>
<evidence type="ECO:0000313" key="3">
    <source>
        <dbReference type="Proteomes" id="UP001176961"/>
    </source>
</evidence>
<organism evidence="2 3">
    <name type="scientific">Cylicocyclus nassatus</name>
    <name type="common">Nematode worm</name>
    <dbReference type="NCBI Taxonomy" id="53992"/>
    <lineage>
        <taxon>Eukaryota</taxon>
        <taxon>Metazoa</taxon>
        <taxon>Ecdysozoa</taxon>
        <taxon>Nematoda</taxon>
        <taxon>Chromadorea</taxon>
        <taxon>Rhabditida</taxon>
        <taxon>Rhabditina</taxon>
        <taxon>Rhabditomorpha</taxon>
        <taxon>Strongyloidea</taxon>
        <taxon>Strongylidae</taxon>
        <taxon>Cylicocyclus</taxon>
    </lineage>
</organism>
<proteinExistence type="predicted"/>
<name>A0AA36GN32_CYLNA</name>
<dbReference type="EMBL" id="CATQJL010000112">
    <property type="protein sequence ID" value="CAJ0595127.1"/>
    <property type="molecule type" value="Genomic_DNA"/>
</dbReference>
<evidence type="ECO:0000313" key="2">
    <source>
        <dbReference type="EMBL" id="CAJ0595127.1"/>
    </source>
</evidence>
<dbReference type="AlphaFoldDB" id="A0AA36GN32"/>
<feature type="region of interest" description="Disordered" evidence="1">
    <location>
        <begin position="1"/>
        <end position="120"/>
    </location>
</feature>
<feature type="compositionally biased region" description="Basic and acidic residues" evidence="1">
    <location>
        <begin position="79"/>
        <end position="101"/>
    </location>
</feature>
<sequence>MFTFGNNSAASHDAERQAELTAREAAREVVRNSSTPTLEELVRSISPFSPECFGEDVEASSPPSSGRAFPGTNPTARGGAERRQEAGRRSAMEQRRAHQRAEGNAGRMQAARKESHPHGEDLRTVHNVLPKALEAHRAKLRALHPEEEEELLHHFLQKGNVVETFIEIITHGEGMVRVTTDRDEFFFAARRGAERRQEAGGCSAMEQRPARQRTEGDAGPVQATRKEPHPHGEDLRAVHEVLPKALEAHRAKLRALHPEEEEELLHHFLQKGNVVETFIEIITQVKAWFA</sequence>
<protein>
    <submittedName>
        <fullName evidence="2">Uncharacterized protein</fullName>
    </submittedName>
</protein>
<feature type="compositionally biased region" description="Basic and acidic residues" evidence="1">
    <location>
        <begin position="111"/>
        <end position="120"/>
    </location>
</feature>
<dbReference type="Proteomes" id="UP001176961">
    <property type="component" value="Unassembled WGS sequence"/>
</dbReference>
<feature type="compositionally biased region" description="Basic and acidic residues" evidence="1">
    <location>
        <begin position="12"/>
        <end position="30"/>
    </location>
</feature>
<reference evidence="2" key="1">
    <citation type="submission" date="2023-07" db="EMBL/GenBank/DDBJ databases">
        <authorList>
            <consortium name="CYATHOMIX"/>
        </authorList>
    </citation>
    <scope>NUCLEOTIDE SEQUENCE</scope>
    <source>
        <strain evidence="2">N/A</strain>
    </source>
</reference>
<feature type="region of interest" description="Disordered" evidence="1">
    <location>
        <begin position="196"/>
        <end position="232"/>
    </location>
</feature>
<accession>A0AA36GN32</accession>
<evidence type="ECO:0000256" key="1">
    <source>
        <dbReference type="SAM" id="MobiDB-lite"/>
    </source>
</evidence>
<gene>
    <name evidence="2" type="ORF">CYNAS_LOCUS7110</name>
</gene>